<reference evidence="2" key="1">
    <citation type="journal article" date="2021" name="bioRxiv">
        <title>Whole Genome Assembly and Annotation of Northern Wild Rice, Zizania palustris L., Supports a Whole Genome Duplication in the Zizania Genus.</title>
        <authorList>
            <person name="Haas M."/>
            <person name="Kono T."/>
            <person name="Macchietto M."/>
            <person name="Millas R."/>
            <person name="McGilp L."/>
            <person name="Shao M."/>
            <person name="Duquette J."/>
            <person name="Hirsch C.N."/>
            <person name="Kimball J."/>
        </authorList>
    </citation>
    <scope>NUCLEOTIDE SEQUENCE</scope>
    <source>
        <tissue evidence="2">Fresh leaf tissue</tissue>
    </source>
</reference>
<dbReference type="AlphaFoldDB" id="A0A8J5WT77"/>
<keyword evidence="3" id="KW-1185">Reference proteome</keyword>
<evidence type="ECO:0000256" key="1">
    <source>
        <dbReference type="SAM" id="MobiDB-lite"/>
    </source>
</evidence>
<dbReference type="PROSITE" id="PS51257">
    <property type="entry name" value="PROKAR_LIPOPROTEIN"/>
    <property type="match status" value="1"/>
</dbReference>
<accession>A0A8J5WT77</accession>
<gene>
    <name evidence="2" type="ORF">GUJ93_ZPchr0012g20713</name>
</gene>
<feature type="region of interest" description="Disordered" evidence="1">
    <location>
        <begin position="113"/>
        <end position="134"/>
    </location>
</feature>
<dbReference type="EMBL" id="JAAALK010000080">
    <property type="protein sequence ID" value="KAG8094734.1"/>
    <property type="molecule type" value="Genomic_DNA"/>
</dbReference>
<name>A0A8J5WT77_ZIZPA</name>
<protein>
    <submittedName>
        <fullName evidence="2">Uncharacterized protein</fullName>
    </submittedName>
</protein>
<sequence>MLLRSSSSPLLSYASFACAAEHGKVVVVVPASSAAPIQGTMYRALSVGDLMAAPVPTVRAARKKEGRGHGGATPISADSAVSSAYISVQEEEEEEEEVELGAAVVMRRLRTRARGWTQPRGGTVPRPRWRSSRK</sequence>
<evidence type="ECO:0000313" key="2">
    <source>
        <dbReference type="EMBL" id="KAG8094734.1"/>
    </source>
</evidence>
<dbReference type="Proteomes" id="UP000729402">
    <property type="component" value="Unassembled WGS sequence"/>
</dbReference>
<comment type="caution">
    <text evidence="2">The sequence shown here is derived from an EMBL/GenBank/DDBJ whole genome shotgun (WGS) entry which is preliminary data.</text>
</comment>
<organism evidence="2 3">
    <name type="scientific">Zizania palustris</name>
    <name type="common">Northern wild rice</name>
    <dbReference type="NCBI Taxonomy" id="103762"/>
    <lineage>
        <taxon>Eukaryota</taxon>
        <taxon>Viridiplantae</taxon>
        <taxon>Streptophyta</taxon>
        <taxon>Embryophyta</taxon>
        <taxon>Tracheophyta</taxon>
        <taxon>Spermatophyta</taxon>
        <taxon>Magnoliopsida</taxon>
        <taxon>Liliopsida</taxon>
        <taxon>Poales</taxon>
        <taxon>Poaceae</taxon>
        <taxon>BOP clade</taxon>
        <taxon>Oryzoideae</taxon>
        <taxon>Oryzeae</taxon>
        <taxon>Zizaniinae</taxon>
        <taxon>Zizania</taxon>
    </lineage>
</organism>
<evidence type="ECO:0000313" key="3">
    <source>
        <dbReference type="Proteomes" id="UP000729402"/>
    </source>
</evidence>
<proteinExistence type="predicted"/>
<reference evidence="2" key="2">
    <citation type="submission" date="2021-02" db="EMBL/GenBank/DDBJ databases">
        <authorList>
            <person name="Kimball J.A."/>
            <person name="Haas M.W."/>
            <person name="Macchietto M."/>
            <person name="Kono T."/>
            <person name="Duquette J."/>
            <person name="Shao M."/>
        </authorList>
    </citation>
    <scope>NUCLEOTIDE SEQUENCE</scope>
    <source>
        <tissue evidence="2">Fresh leaf tissue</tissue>
    </source>
</reference>